<gene>
    <name evidence="1" type="ORF">I8J30_05695</name>
</gene>
<evidence type="ECO:0000313" key="1">
    <source>
        <dbReference type="EMBL" id="MBP3962198.1"/>
    </source>
</evidence>
<protein>
    <submittedName>
        <fullName evidence="1">Uncharacterized protein</fullName>
    </submittedName>
</protein>
<comment type="caution">
    <text evidence="1">The sequence shown here is derived from an EMBL/GenBank/DDBJ whole genome shotgun (WGS) entry which is preliminary data.</text>
</comment>
<dbReference type="RefSeq" id="WP_210656270.1">
    <property type="nucleotide sequence ID" value="NZ_JAGKSP010000002.1"/>
</dbReference>
<evidence type="ECO:0000313" key="2">
    <source>
        <dbReference type="Proteomes" id="UP000673394"/>
    </source>
</evidence>
<name>A0ABS5C862_9BACL</name>
<organism evidence="1 2">
    <name type="scientific">Paenibacillus lignilyticus</name>
    <dbReference type="NCBI Taxonomy" id="1172615"/>
    <lineage>
        <taxon>Bacteria</taxon>
        <taxon>Bacillati</taxon>
        <taxon>Bacillota</taxon>
        <taxon>Bacilli</taxon>
        <taxon>Bacillales</taxon>
        <taxon>Paenibacillaceae</taxon>
        <taxon>Paenibacillus</taxon>
    </lineage>
</organism>
<keyword evidence="2" id="KW-1185">Reference proteome</keyword>
<reference evidence="1 2" key="1">
    <citation type="submission" date="2021-04" db="EMBL/GenBank/DDBJ databases">
        <title>Paenibacillus sp. DLE-14 whole genome sequence.</title>
        <authorList>
            <person name="Ham Y.J."/>
        </authorList>
    </citation>
    <scope>NUCLEOTIDE SEQUENCE [LARGE SCALE GENOMIC DNA]</scope>
    <source>
        <strain evidence="1 2">DLE-14</strain>
    </source>
</reference>
<dbReference type="EMBL" id="JAGKSP010000002">
    <property type="protein sequence ID" value="MBP3962198.1"/>
    <property type="molecule type" value="Genomic_DNA"/>
</dbReference>
<proteinExistence type="predicted"/>
<accession>A0ABS5C862</accession>
<sequence length="47" mass="5055">MNSEMVNNRISQLPIAMAGIVHAFGANGSSLSKFANTAPSLKRRRLP</sequence>
<dbReference type="Proteomes" id="UP000673394">
    <property type="component" value="Unassembled WGS sequence"/>
</dbReference>